<feature type="binding site" evidence="6">
    <location>
        <begin position="9"/>
        <end position="11"/>
    </location>
    <ligand>
        <name>FMN</name>
        <dbReference type="ChEBI" id="CHEBI:58210"/>
    </ligand>
</feature>
<evidence type="ECO:0000259" key="7">
    <source>
        <dbReference type="Pfam" id="PF02441"/>
    </source>
</evidence>
<keyword evidence="4 6" id="KW-0808">Transferase</keyword>
<comment type="catalytic activity">
    <reaction evidence="6">
        <text>dimethylallyl phosphate + FMNH2 = prenylated FMNH2 + phosphate</text>
        <dbReference type="Rhea" id="RHEA:37743"/>
        <dbReference type="ChEBI" id="CHEBI:43474"/>
        <dbReference type="ChEBI" id="CHEBI:57618"/>
        <dbReference type="ChEBI" id="CHEBI:87467"/>
        <dbReference type="ChEBI" id="CHEBI:88052"/>
        <dbReference type="EC" id="2.5.1.129"/>
    </reaction>
</comment>
<name>A0A2R6AW75_9ARCH</name>
<dbReference type="Pfam" id="PF02441">
    <property type="entry name" value="Flavoprotein"/>
    <property type="match status" value="1"/>
</dbReference>
<dbReference type="Proteomes" id="UP000240490">
    <property type="component" value="Unassembled WGS sequence"/>
</dbReference>
<accession>A0A2R6AW75</accession>
<sequence>MKLVVGLSGGSGIIYGVRFLEVLRELGVESHLIFTAAAKKTLVLETDYTVSQVESLATRVYGVGDIAAPPSSGSFKTDGMVVIPCSMKTLAGIASGYSDNLLLRAADVTLKERRPLILVLRETPLNIIHIQNMLRAAQAGAVIAPAMPAFYHRPKTIEDLLNHQVGKVLDLLGVEHNLFERWKGAKQ</sequence>
<feature type="binding site" evidence="6">
    <location>
        <position position="35"/>
    </location>
    <ligand>
        <name>FMN</name>
        <dbReference type="ChEBI" id="CHEBI:58210"/>
    </ligand>
</feature>
<feature type="domain" description="Flavoprotein" evidence="7">
    <location>
        <begin position="1"/>
        <end position="171"/>
    </location>
</feature>
<dbReference type="GO" id="GO:0016831">
    <property type="term" value="F:carboxy-lyase activity"/>
    <property type="evidence" value="ECO:0007669"/>
    <property type="project" value="TreeGrafter"/>
</dbReference>
<evidence type="ECO:0000313" key="8">
    <source>
        <dbReference type="EMBL" id="PSN90639.1"/>
    </source>
</evidence>
<dbReference type="PANTHER" id="PTHR43374">
    <property type="entry name" value="FLAVIN PRENYLTRANSFERASE"/>
    <property type="match status" value="1"/>
</dbReference>
<dbReference type="SUPFAM" id="SSF52507">
    <property type="entry name" value="Homo-oligomeric flavin-containing Cys decarboxylases, HFCD"/>
    <property type="match status" value="1"/>
</dbReference>
<evidence type="ECO:0000256" key="1">
    <source>
        <dbReference type="ARBA" id="ARBA00022602"/>
    </source>
</evidence>
<keyword evidence="1 6" id="KW-0637">Prenyltransferase</keyword>
<feature type="binding site" evidence="6">
    <location>
        <position position="151"/>
    </location>
    <ligand>
        <name>dimethylallyl phosphate</name>
        <dbReference type="ChEBI" id="CHEBI:88052"/>
    </ligand>
</feature>
<dbReference type="NCBIfam" id="NF004685">
    <property type="entry name" value="PRK06029.1"/>
    <property type="match status" value="1"/>
</dbReference>
<evidence type="ECO:0000256" key="6">
    <source>
        <dbReference type="HAMAP-Rule" id="MF_01984"/>
    </source>
</evidence>
<dbReference type="Gene3D" id="3.40.50.1950">
    <property type="entry name" value="Flavin prenyltransferase-like"/>
    <property type="match status" value="1"/>
</dbReference>
<comment type="caution">
    <text evidence="8">The sequence shown here is derived from an EMBL/GenBank/DDBJ whole genome shotgun (WGS) entry which is preliminary data.</text>
</comment>
<evidence type="ECO:0000313" key="9">
    <source>
        <dbReference type="Proteomes" id="UP000240490"/>
    </source>
</evidence>
<comment type="similarity">
    <text evidence="5 6">Belongs to the UbiX/PAD1 family.</text>
</comment>
<comment type="caution">
    <text evidence="6">Lacks conserved residue(s) required for the propagation of feature annotation.</text>
</comment>
<protein>
    <recommendedName>
        <fullName evidence="6">Flavin prenyltransferase UbiX</fullName>
        <ecNumber evidence="6">2.5.1.129</ecNumber>
    </recommendedName>
</protein>
<proteinExistence type="inferred from homology"/>
<evidence type="ECO:0000256" key="2">
    <source>
        <dbReference type="ARBA" id="ARBA00022630"/>
    </source>
</evidence>
<reference evidence="8 9" key="1">
    <citation type="submission" date="2017-04" db="EMBL/GenBank/DDBJ databases">
        <title>Novel microbial lineages endemic to geothermal iron-oxide mats fill important gaps in the evolutionary history of Archaea.</title>
        <authorList>
            <person name="Jay Z.J."/>
            <person name="Beam J.P."/>
            <person name="Dlakic M."/>
            <person name="Rusch D.B."/>
            <person name="Kozubal M.A."/>
            <person name="Inskeep W.P."/>
        </authorList>
    </citation>
    <scope>NUCLEOTIDE SEQUENCE [LARGE SCALE GENOMIC DNA]</scope>
    <source>
        <strain evidence="8">ECH_B_SAG-M15</strain>
    </source>
</reference>
<dbReference type="PANTHER" id="PTHR43374:SF1">
    <property type="entry name" value="FLAVIN PRENYLTRANSFERASE PAD1, MITOCHONDRIAL"/>
    <property type="match status" value="1"/>
</dbReference>
<dbReference type="HAMAP" id="MF_01984">
    <property type="entry name" value="ubiX_pad"/>
    <property type="match status" value="1"/>
</dbReference>
<evidence type="ECO:0000256" key="3">
    <source>
        <dbReference type="ARBA" id="ARBA00022643"/>
    </source>
</evidence>
<feature type="binding site" evidence="6">
    <location>
        <position position="167"/>
    </location>
    <ligand>
        <name>dimethylallyl phosphate</name>
        <dbReference type="ChEBI" id="CHEBI:88052"/>
    </ligand>
</feature>
<dbReference type="AlphaFoldDB" id="A0A2R6AW75"/>
<gene>
    <name evidence="6" type="primary">ubiX</name>
    <name evidence="8" type="ORF">B9Q08_04315</name>
</gene>
<dbReference type="EMBL" id="NEXJ01000075">
    <property type="protein sequence ID" value="PSN90639.1"/>
    <property type="molecule type" value="Genomic_DNA"/>
</dbReference>
<dbReference type="NCBIfam" id="TIGR00421">
    <property type="entry name" value="ubiX_pad"/>
    <property type="match status" value="1"/>
</dbReference>
<dbReference type="EC" id="2.5.1.129" evidence="6"/>
<dbReference type="InterPro" id="IPR036551">
    <property type="entry name" value="Flavin_trans-like"/>
</dbReference>
<dbReference type="InterPro" id="IPR004507">
    <property type="entry name" value="UbiX-like"/>
</dbReference>
<keyword evidence="3 6" id="KW-0288">FMN</keyword>
<feature type="binding site" evidence="6">
    <location>
        <begin position="86"/>
        <end position="89"/>
    </location>
    <ligand>
        <name>FMN</name>
        <dbReference type="ChEBI" id="CHEBI:58210"/>
    </ligand>
</feature>
<dbReference type="InterPro" id="IPR003382">
    <property type="entry name" value="Flavoprotein"/>
</dbReference>
<feature type="binding site" evidence="6">
    <location>
        <position position="121"/>
    </location>
    <ligand>
        <name>FMN</name>
        <dbReference type="ChEBI" id="CHEBI:58210"/>
    </ligand>
</feature>
<evidence type="ECO:0000256" key="5">
    <source>
        <dbReference type="ARBA" id="ARBA00060793"/>
    </source>
</evidence>
<keyword evidence="2 6" id="KW-0285">Flavoprotein</keyword>
<comment type="function">
    <text evidence="6">Flavin prenyltransferase that catalyzes the synthesis of the prenylated FMN cofactor (prenyl-FMN) for 4-hydroxy-3-polyprenylbenzoic acid decarboxylase UbiD. The prenyltransferase is metal-independent and links a dimethylallyl moiety from dimethylallyl monophosphate (DMAP) to the flavin N5 and C6 atoms of FMN.</text>
</comment>
<evidence type="ECO:0000256" key="4">
    <source>
        <dbReference type="ARBA" id="ARBA00022679"/>
    </source>
</evidence>
<organism evidence="8 9">
    <name type="scientific">Candidatus Marsarchaeota G2 archaeon ECH_B_SAG-M15</name>
    <dbReference type="NCBI Taxonomy" id="1978162"/>
    <lineage>
        <taxon>Archaea</taxon>
        <taxon>Candidatus Marsarchaeota</taxon>
        <taxon>Candidatus Marsarchaeota group 2</taxon>
    </lineage>
</organism>
<dbReference type="FunFam" id="3.40.50.1950:FF:000001">
    <property type="entry name" value="Flavin prenyltransferase UbiX"/>
    <property type="match status" value="1"/>
</dbReference>
<dbReference type="GO" id="GO:0106141">
    <property type="term" value="F:flavin prenyltransferase activity"/>
    <property type="evidence" value="ECO:0007669"/>
    <property type="project" value="UniProtKB-EC"/>
</dbReference>